<proteinExistence type="predicted"/>
<gene>
    <name evidence="1" type="ORF">COX64_04640</name>
</gene>
<dbReference type="EMBL" id="PFQB01000117">
    <property type="protein sequence ID" value="PJA12356.1"/>
    <property type="molecule type" value="Genomic_DNA"/>
</dbReference>
<sequence>MRKSIVRFLCVVVALVCLFLVLAWAGRINTIEIVDEKTVEPQLLTVAATCLDAIKGHSLWTLSEKTVDTTVKNCDETFRQVRIKQQFPQKLRVEITMFSPVVKIKREDSTCILFESSAENIELSAERCSLYKIPTLGGKEVDQNAFVQEYVVELTKKLSAQNIVITHLEYKGNTVAPWYELTLEKGGKAYFPSSASITDKVVILSASLKGLYAAKERYSIVDVRFDRVYYK</sequence>
<evidence type="ECO:0000313" key="1">
    <source>
        <dbReference type="EMBL" id="PJA12356.1"/>
    </source>
</evidence>
<dbReference type="Proteomes" id="UP000228952">
    <property type="component" value="Unassembled WGS sequence"/>
</dbReference>
<comment type="caution">
    <text evidence="1">The sequence shown here is derived from an EMBL/GenBank/DDBJ whole genome shotgun (WGS) entry which is preliminary data.</text>
</comment>
<organism evidence="1 2">
    <name type="scientific">Candidatus Dojkabacteria bacterium CG_4_10_14_0_2_um_filter_Dojkabacteria_WS6_41_15</name>
    <dbReference type="NCBI Taxonomy" id="2014249"/>
    <lineage>
        <taxon>Bacteria</taxon>
        <taxon>Candidatus Dojkabacteria</taxon>
    </lineage>
</organism>
<protein>
    <recommendedName>
        <fullName evidence="3">POTRA domain-containing protein</fullName>
    </recommendedName>
</protein>
<name>A0A2M7W0S7_9BACT</name>
<evidence type="ECO:0000313" key="2">
    <source>
        <dbReference type="Proteomes" id="UP000228952"/>
    </source>
</evidence>
<evidence type="ECO:0008006" key="3">
    <source>
        <dbReference type="Google" id="ProtNLM"/>
    </source>
</evidence>
<accession>A0A2M7W0S7</accession>
<reference evidence="2" key="1">
    <citation type="submission" date="2017-09" db="EMBL/GenBank/DDBJ databases">
        <title>Depth-based differentiation of microbial function through sediment-hosted aquifers and enrichment of novel symbionts in the deep terrestrial subsurface.</title>
        <authorList>
            <person name="Probst A.J."/>
            <person name="Ladd B."/>
            <person name="Jarett J.K."/>
            <person name="Geller-Mcgrath D.E."/>
            <person name="Sieber C.M.K."/>
            <person name="Emerson J.B."/>
            <person name="Anantharaman K."/>
            <person name="Thomas B.C."/>
            <person name="Malmstrom R."/>
            <person name="Stieglmeier M."/>
            <person name="Klingl A."/>
            <person name="Woyke T."/>
            <person name="Ryan C.M."/>
            <person name="Banfield J.F."/>
        </authorList>
    </citation>
    <scope>NUCLEOTIDE SEQUENCE [LARGE SCALE GENOMIC DNA]</scope>
</reference>
<dbReference type="AlphaFoldDB" id="A0A2M7W0S7"/>